<evidence type="ECO:0000313" key="3">
    <source>
        <dbReference type="Proteomes" id="UP000054279"/>
    </source>
</evidence>
<gene>
    <name evidence="2" type="ORF">M422DRAFT_105714</name>
</gene>
<dbReference type="HOGENOM" id="CLU_003703_12_1_1"/>
<dbReference type="AlphaFoldDB" id="A0A0C9TLP8"/>
<name>A0A0C9TLP8_SPHS4</name>
<reference evidence="2 3" key="1">
    <citation type="submission" date="2014-06" db="EMBL/GenBank/DDBJ databases">
        <title>Evolutionary Origins and Diversification of the Mycorrhizal Mutualists.</title>
        <authorList>
            <consortium name="DOE Joint Genome Institute"/>
            <consortium name="Mycorrhizal Genomics Consortium"/>
            <person name="Kohler A."/>
            <person name="Kuo A."/>
            <person name="Nagy L.G."/>
            <person name="Floudas D."/>
            <person name="Copeland A."/>
            <person name="Barry K.W."/>
            <person name="Cichocki N."/>
            <person name="Veneault-Fourrey C."/>
            <person name="LaButti K."/>
            <person name="Lindquist E.A."/>
            <person name="Lipzen A."/>
            <person name="Lundell T."/>
            <person name="Morin E."/>
            <person name="Murat C."/>
            <person name="Riley R."/>
            <person name="Ohm R."/>
            <person name="Sun H."/>
            <person name="Tunlid A."/>
            <person name="Henrissat B."/>
            <person name="Grigoriev I.V."/>
            <person name="Hibbett D.S."/>
            <person name="Martin F."/>
        </authorList>
    </citation>
    <scope>NUCLEOTIDE SEQUENCE [LARGE SCALE GENOMIC DNA]</scope>
    <source>
        <strain evidence="2 3">SS14</strain>
    </source>
</reference>
<feature type="domain" description="CxC2-like cysteine cluster KDZ transposase-associated" evidence="1">
    <location>
        <begin position="41"/>
        <end position="146"/>
    </location>
</feature>
<feature type="non-terminal residue" evidence="2">
    <location>
        <position position="400"/>
    </location>
</feature>
<dbReference type="Pfam" id="PF18758">
    <property type="entry name" value="KDZ"/>
    <property type="match status" value="1"/>
</dbReference>
<dbReference type="Proteomes" id="UP000054279">
    <property type="component" value="Unassembled WGS sequence"/>
</dbReference>
<protein>
    <recommendedName>
        <fullName evidence="1">CxC2-like cysteine cluster KDZ transposase-associated domain-containing protein</fullName>
    </recommendedName>
</protein>
<evidence type="ECO:0000313" key="2">
    <source>
        <dbReference type="EMBL" id="KIJ30823.1"/>
    </source>
</evidence>
<sequence length="400" mass="45244">CIDCDTDKLQCNACVVESHSCCPLHRIKQWNGTFFEDSSLPNAGLVLKLGHDPTLCLAGGTRIQYHLMTVMDVTGLHNVRLSWCRCYGFRNLAEEIFRLRWIPATLVHPGTAFTFRVMKQFQMLSHVARTTAWDFCTTLQRITDNVQPDLLPKIYRSFNQVQRHWRVMRAYKRGGLTKIRGEEASSARLGLQCVSCPWPGKNIPDNWQADPDADLIYATFMAVDGNYRLSRNKKGGGEAVDPSFFGDNAFYAPNSDYKEYCRVRGGADDELADITCRGHKTGDAKRFNNSARKASSGIVCGVCGRSAAFFHHGTVDLAIGERFVNVDFAVVNVLLQLVKSGLKRIVVSYDVACKYNINFEHRITHKDWPLVSQRELRQFKNTRVDWLVPKFHLAAHVDGC</sequence>
<proteinExistence type="predicted"/>
<feature type="non-terminal residue" evidence="2">
    <location>
        <position position="1"/>
    </location>
</feature>
<dbReference type="InterPro" id="IPR041457">
    <property type="entry name" value="CxC2_KDZ-assoc"/>
</dbReference>
<dbReference type="Pfam" id="PF18803">
    <property type="entry name" value="CxC2"/>
    <property type="match status" value="1"/>
</dbReference>
<dbReference type="InterPro" id="IPR040521">
    <property type="entry name" value="KDZ"/>
</dbReference>
<dbReference type="OrthoDB" id="3235114at2759"/>
<keyword evidence="3" id="KW-1185">Reference proteome</keyword>
<organism evidence="2 3">
    <name type="scientific">Sphaerobolus stellatus (strain SS14)</name>
    <dbReference type="NCBI Taxonomy" id="990650"/>
    <lineage>
        <taxon>Eukaryota</taxon>
        <taxon>Fungi</taxon>
        <taxon>Dikarya</taxon>
        <taxon>Basidiomycota</taxon>
        <taxon>Agaricomycotina</taxon>
        <taxon>Agaricomycetes</taxon>
        <taxon>Phallomycetidae</taxon>
        <taxon>Geastrales</taxon>
        <taxon>Sphaerobolaceae</taxon>
        <taxon>Sphaerobolus</taxon>
    </lineage>
</organism>
<accession>A0A0C9TLP8</accession>
<evidence type="ECO:0000259" key="1">
    <source>
        <dbReference type="Pfam" id="PF18803"/>
    </source>
</evidence>
<dbReference type="EMBL" id="KN837254">
    <property type="protein sequence ID" value="KIJ30823.1"/>
    <property type="molecule type" value="Genomic_DNA"/>
</dbReference>